<dbReference type="AlphaFoldDB" id="A0A9J5WK90"/>
<name>A0A9J5WK90_SOLCO</name>
<gene>
    <name evidence="1" type="ORF">H5410_056088</name>
</gene>
<evidence type="ECO:0000313" key="1">
    <source>
        <dbReference type="EMBL" id="KAG5575954.1"/>
    </source>
</evidence>
<evidence type="ECO:0000313" key="2">
    <source>
        <dbReference type="Proteomes" id="UP000824120"/>
    </source>
</evidence>
<proteinExistence type="predicted"/>
<accession>A0A9J5WK90</accession>
<reference evidence="1 2" key="1">
    <citation type="submission" date="2020-09" db="EMBL/GenBank/DDBJ databases">
        <title>De no assembly of potato wild relative species, Solanum commersonii.</title>
        <authorList>
            <person name="Cho K."/>
        </authorList>
    </citation>
    <scope>NUCLEOTIDE SEQUENCE [LARGE SCALE GENOMIC DNA]</scope>
    <source>
        <strain evidence="1">LZ3.2</strain>
        <tissue evidence="1">Leaf</tissue>
    </source>
</reference>
<sequence>MASVVPEGKMSAYLNSNEPQNPINGISWSRGENRNILEFKRAPTQEKPDFSNFRTFGMINGVSWSRGAIRCIFNLKRSPKEENPYFINFCVL</sequence>
<dbReference type="EMBL" id="JACXVP010000011">
    <property type="protein sequence ID" value="KAG5575954.1"/>
    <property type="molecule type" value="Genomic_DNA"/>
</dbReference>
<protein>
    <submittedName>
        <fullName evidence="1">Uncharacterized protein</fullName>
    </submittedName>
</protein>
<organism evidence="1 2">
    <name type="scientific">Solanum commersonii</name>
    <name type="common">Commerson's wild potato</name>
    <name type="synonym">Commerson's nightshade</name>
    <dbReference type="NCBI Taxonomy" id="4109"/>
    <lineage>
        <taxon>Eukaryota</taxon>
        <taxon>Viridiplantae</taxon>
        <taxon>Streptophyta</taxon>
        <taxon>Embryophyta</taxon>
        <taxon>Tracheophyta</taxon>
        <taxon>Spermatophyta</taxon>
        <taxon>Magnoliopsida</taxon>
        <taxon>eudicotyledons</taxon>
        <taxon>Gunneridae</taxon>
        <taxon>Pentapetalae</taxon>
        <taxon>asterids</taxon>
        <taxon>lamiids</taxon>
        <taxon>Solanales</taxon>
        <taxon>Solanaceae</taxon>
        <taxon>Solanoideae</taxon>
        <taxon>Solaneae</taxon>
        <taxon>Solanum</taxon>
    </lineage>
</organism>
<comment type="caution">
    <text evidence="1">The sequence shown here is derived from an EMBL/GenBank/DDBJ whole genome shotgun (WGS) entry which is preliminary data.</text>
</comment>
<dbReference type="Proteomes" id="UP000824120">
    <property type="component" value="Chromosome 11"/>
</dbReference>
<keyword evidence="2" id="KW-1185">Reference proteome</keyword>